<dbReference type="InterPro" id="IPR055419">
    <property type="entry name" value="Spectrin_PEPL/EVPL"/>
</dbReference>
<evidence type="ECO:0000313" key="24">
    <source>
        <dbReference type="Proteomes" id="UP000009136"/>
    </source>
</evidence>
<comment type="function">
    <text evidence="12">Component of the cornified envelope of keratinocytes. May link the cornified envelope to desmosomes and intermediate filaments.</text>
</comment>
<dbReference type="Gene3D" id="1.20.58.60">
    <property type="match status" value="4"/>
</dbReference>
<dbReference type="eggNOG" id="KOG0516">
    <property type="taxonomic scope" value="Eukaryota"/>
</dbReference>
<dbReference type="GO" id="GO:0042060">
    <property type="term" value="P:wound healing"/>
    <property type="evidence" value="ECO:0000318"/>
    <property type="project" value="GO_Central"/>
</dbReference>
<keyword evidence="4" id="KW-0728">SH3 domain</keyword>
<feature type="region of interest" description="Disordered" evidence="19">
    <location>
        <begin position="1"/>
        <end position="38"/>
    </location>
</feature>
<evidence type="ECO:0000256" key="13">
    <source>
        <dbReference type="ARBA" id="ARBA00060417"/>
    </source>
</evidence>
<feature type="coiled-coil region" evidence="18">
    <location>
        <begin position="1469"/>
        <end position="1496"/>
    </location>
</feature>
<dbReference type="VGNC" id="VGNC:55823">
    <property type="gene designation" value="EVPL"/>
</dbReference>
<evidence type="ECO:0000256" key="3">
    <source>
        <dbReference type="ARBA" id="ARBA00009109"/>
    </source>
</evidence>
<keyword evidence="8" id="KW-0965">Cell junction</keyword>
<dbReference type="FunFam" id="2.30.30.40:FF:000088">
    <property type="entry name" value="Periplakin"/>
    <property type="match status" value="1"/>
</dbReference>
<feature type="domain" description="Periplakin-like plectin repeat" evidence="22">
    <location>
        <begin position="1198"/>
        <end position="1362"/>
    </location>
</feature>
<dbReference type="GeneTree" id="ENSGT00940000153578"/>
<evidence type="ECO:0000313" key="25">
    <source>
        <dbReference type="VGNC" id="VGNC:55823"/>
    </source>
</evidence>
<dbReference type="SMART" id="SM00150">
    <property type="entry name" value="SPEC"/>
    <property type="match status" value="2"/>
</dbReference>
<dbReference type="Pfam" id="PF23160">
    <property type="entry name" value="Spectrin_1st_PEPL"/>
    <property type="match status" value="1"/>
</dbReference>
<dbReference type="InterPro" id="IPR018159">
    <property type="entry name" value="Spectrin/alpha-actinin"/>
</dbReference>
<feature type="region of interest" description="Disordered" evidence="19">
    <location>
        <begin position="887"/>
        <end position="910"/>
    </location>
</feature>
<feature type="coiled-coil region" evidence="18">
    <location>
        <begin position="1204"/>
        <end position="1436"/>
    </location>
</feature>
<dbReference type="InterPro" id="IPR041615">
    <property type="entry name" value="Desmoplakin_SH3"/>
</dbReference>
<keyword evidence="6" id="KW-0597">Phosphoprotein</keyword>
<evidence type="ECO:0007829" key="26">
    <source>
        <dbReference type="PeptideAtlas" id="E1B9N6"/>
    </source>
</evidence>
<evidence type="ECO:0000256" key="17">
    <source>
        <dbReference type="ARBA" id="ARBA00081368"/>
    </source>
</evidence>
<evidence type="ECO:0000256" key="14">
    <source>
        <dbReference type="ARBA" id="ARBA00063315"/>
    </source>
</evidence>
<evidence type="ECO:0000259" key="20">
    <source>
        <dbReference type="Pfam" id="PF17902"/>
    </source>
</evidence>
<dbReference type="Pfam" id="PF26346">
    <property type="entry name" value="Plectin_PPL"/>
    <property type="match status" value="3"/>
</dbReference>
<dbReference type="Pfam" id="PF21097">
    <property type="entry name" value="SR_plectin_7"/>
    <property type="match status" value="1"/>
</dbReference>
<comment type="similarity">
    <text evidence="3">Belongs to the plakin or cytolinker family.</text>
</comment>
<dbReference type="InterPro" id="IPR035915">
    <property type="entry name" value="Plakin_repeat_sf"/>
</dbReference>
<dbReference type="Bgee" id="ENSBTAG00000010517">
    <property type="expression patterns" value="Expressed in esophagus and 68 other cell types or tissues"/>
</dbReference>
<dbReference type="Reactome" id="R-BTA-6809371">
    <property type="pathway name" value="Formation of the cornified envelope"/>
</dbReference>
<evidence type="ECO:0000259" key="22">
    <source>
        <dbReference type="Pfam" id="PF26346"/>
    </source>
</evidence>
<feature type="domain" description="Desmoplakin SH3" evidence="20">
    <location>
        <begin position="404"/>
        <end position="468"/>
    </location>
</feature>
<evidence type="ECO:0000313" key="23">
    <source>
        <dbReference type="Ensembl" id="ENSBTAP00000013898.4"/>
    </source>
</evidence>
<evidence type="ECO:0000256" key="1">
    <source>
        <dbReference type="ARBA" id="ARBA00004245"/>
    </source>
</evidence>
<dbReference type="GO" id="GO:0045111">
    <property type="term" value="C:intermediate filament cytoskeleton"/>
    <property type="evidence" value="ECO:0007669"/>
    <property type="project" value="Ensembl"/>
</dbReference>
<dbReference type="GO" id="GO:0005737">
    <property type="term" value="C:cytoplasm"/>
    <property type="evidence" value="ECO:0000318"/>
    <property type="project" value="GO_Central"/>
</dbReference>
<evidence type="ECO:0000256" key="12">
    <source>
        <dbReference type="ARBA" id="ARBA00054106"/>
    </source>
</evidence>
<dbReference type="FunFam" id="1.20.58.60:FF:000109">
    <property type="entry name" value="Periplakin"/>
    <property type="match status" value="1"/>
</dbReference>
<dbReference type="Pfam" id="PF00681">
    <property type="entry name" value="Plectin"/>
    <property type="match status" value="4"/>
</dbReference>
<organism evidence="23 24">
    <name type="scientific">Bos taurus</name>
    <name type="common">Bovine</name>
    <dbReference type="NCBI Taxonomy" id="9913"/>
    <lineage>
        <taxon>Eukaryota</taxon>
        <taxon>Metazoa</taxon>
        <taxon>Chordata</taxon>
        <taxon>Craniata</taxon>
        <taxon>Vertebrata</taxon>
        <taxon>Euteleostomi</taxon>
        <taxon>Mammalia</taxon>
        <taxon>Eutheria</taxon>
        <taxon>Laurasiatheria</taxon>
        <taxon>Artiodactyla</taxon>
        <taxon>Ruminantia</taxon>
        <taxon>Pecora</taxon>
        <taxon>Bovidae</taxon>
        <taxon>Bovinae</taxon>
        <taxon>Bos</taxon>
    </lineage>
</organism>
<evidence type="ECO:0000256" key="4">
    <source>
        <dbReference type="ARBA" id="ARBA00022443"/>
    </source>
</evidence>
<dbReference type="GO" id="GO:0031424">
    <property type="term" value="P:keratinization"/>
    <property type="evidence" value="ECO:0007669"/>
    <property type="project" value="UniProtKB-KW"/>
</dbReference>
<gene>
    <name evidence="23 25" type="primary">EVPL</name>
</gene>
<dbReference type="InterPro" id="IPR001101">
    <property type="entry name" value="Plectin_repeat"/>
</dbReference>
<evidence type="ECO:0000256" key="15">
    <source>
        <dbReference type="ARBA" id="ARBA00069368"/>
    </source>
</evidence>
<dbReference type="InParanoid" id="E1B9N6"/>
<dbReference type="Gene3D" id="3.30.160.780">
    <property type="match status" value="1"/>
</dbReference>
<keyword evidence="10" id="KW-0206">Cytoskeleton</keyword>
<evidence type="ECO:0000256" key="7">
    <source>
        <dbReference type="ARBA" id="ARBA00022737"/>
    </source>
</evidence>
<keyword evidence="11" id="KW-0417">Keratinization</keyword>
<feature type="domain" description="Periplakin/Envoplakin N-terminal" evidence="21">
    <location>
        <begin position="46"/>
        <end position="138"/>
    </location>
</feature>
<feature type="domain" description="Periplakin-like plectin repeat" evidence="22">
    <location>
        <begin position="960"/>
        <end position="1124"/>
    </location>
</feature>
<feature type="coiled-coil region" evidence="18">
    <location>
        <begin position="1093"/>
        <end position="1120"/>
    </location>
</feature>
<dbReference type="SUPFAM" id="SSF75399">
    <property type="entry name" value="Plakin repeat"/>
    <property type="match status" value="2"/>
</dbReference>
<keyword evidence="24" id="KW-1185">Reference proteome</keyword>
<dbReference type="VEuPathDB" id="HostDB:ENSBTAG00000010517"/>
<dbReference type="GO" id="GO:0016020">
    <property type="term" value="C:membrane"/>
    <property type="evidence" value="ECO:0000318"/>
    <property type="project" value="GO_Central"/>
</dbReference>
<dbReference type="GO" id="GO:0001533">
    <property type="term" value="C:cornified envelope"/>
    <property type="evidence" value="ECO:0007669"/>
    <property type="project" value="UniProtKB-SubCell"/>
</dbReference>
<feature type="region of interest" description="Disordered" evidence="19">
    <location>
        <begin position="62"/>
        <end position="82"/>
    </location>
</feature>
<evidence type="ECO:0000256" key="16">
    <source>
        <dbReference type="ARBA" id="ARBA00079120"/>
    </source>
</evidence>
<dbReference type="FunFam" id="1.20.58.60:FF:000178">
    <property type="entry name" value="Envoplakin a"/>
    <property type="match status" value="1"/>
</dbReference>
<dbReference type="GO" id="GO:0030057">
    <property type="term" value="C:desmosome"/>
    <property type="evidence" value="ECO:0007669"/>
    <property type="project" value="UniProtKB-SubCell"/>
</dbReference>
<accession>E1B9N6</accession>
<dbReference type="SMR" id="E1B9N6"/>
<dbReference type="FunFam" id="3.90.1290.10:FF:000010">
    <property type="entry name" value="Envoplakin a"/>
    <property type="match status" value="1"/>
</dbReference>
<dbReference type="Gene3D" id="2.30.30.40">
    <property type="entry name" value="SH3 Domains"/>
    <property type="match status" value="1"/>
</dbReference>
<dbReference type="STRING" id="9913.ENSBTAP00000013898"/>
<evidence type="ECO:0000259" key="21">
    <source>
        <dbReference type="Pfam" id="PF23160"/>
    </source>
</evidence>
<keyword evidence="26" id="KW-1267">Proteomics identification</keyword>
<dbReference type="Proteomes" id="UP000009136">
    <property type="component" value="Chromosome 19"/>
</dbReference>
<evidence type="ECO:0000256" key="9">
    <source>
        <dbReference type="ARBA" id="ARBA00023054"/>
    </source>
</evidence>
<feature type="coiled-coil region" evidence="18">
    <location>
        <begin position="1527"/>
        <end position="1600"/>
    </location>
</feature>
<evidence type="ECO:0000256" key="6">
    <source>
        <dbReference type="ARBA" id="ARBA00022553"/>
    </source>
</evidence>
<dbReference type="InterPro" id="IPR058847">
    <property type="entry name" value="Plectin_PPL"/>
</dbReference>
<evidence type="ECO:0000256" key="11">
    <source>
        <dbReference type="ARBA" id="ARBA00023249"/>
    </source>
</evidence>
<feature type="coiled-coil region" evidence="18">
    <location>
        <begin position="335"/>
        <end position="398"/>
    </location>
</feature>
<dbReference type="Gene3D" id="3.90.1290.10">
    <property type="entry name" value="Plakin repeat"/>
    <property type="match status" value="1"/>
</dbReference>
<dbReference type="GO" id="GO:0045104">
    <property type="term" value="P:intermediate filament cytoskeleton organization"/>
    <property type="evidence" value="ECO:0000318"/>
    <property type="project" value="GO_Central"/>
</dbReference>
<proteinExistence type="evidence at protein level"/>
<dbReference type="OMA" id="TEHACGA"/>
<evidence type="ECO:0000256" key="8">
    <source>
        <dbReference type="ARBA" id="ARBA00022949"/>
    </source>
</evidence>
<dbReference type="SUPFAM" id="SSF46966">
    <property type="entry name" value="Spectrin repeat"/>
    <property type="match status" value="2"/>
</dbReference>
<dbReference type="CDD" id="cd00176">
    <property type="entry name" value="SPEC"/>
    <property type="match status" value="1"/>
</dbReference>
<sequence length="2017" mass="229846">MFKGLSKSSQGKGSPKGSPAKGSPKGSPNKHSRAATQELALLISRMQANADQVERDILETQKKLQQDRQHSEQRQALQHRQEVGRSLKEAEVLLKDLFLDVDKAQRLKHPQAEEIEKDIKQLHERVTQECAEYRALYEKMVLPPDVGPRVDWARVLEQKQKQVCEGQYGPGMAELEQQVAEHNILQKEIEAYGQQLRTLVGPDAATIRSQYRDLLKAASWRGQSLGSLYTHLQGCTRQLNALAQQQQRILQQDWSDHLADPAGVRREYEHFKQHELLSQEQRVNQLEDDGERMVELGHPAVGPIQAHQEALKVEWQNFLNLCICQESQLQHVEDYRRFQEEADSVSQTLAKLNSSLDSQYSPAPEGPPGALMEMLRQLEAEEKQLTMAEKTLKDLQLQSQGVAPLPQRRNLPLQPLRVDSICDWDSGEVQLLRGEQYTLVDNTDPHTWVVQGQAGEPKRAPAACFCIPALDPPRPGPALQALKQKLTAVQSRLKASAKEPLRPSQQAPSSSGPPDPQAQKLLTQMTRLEEDLGQIEKQLLAWARAPLSRTTPLEDLEGRIQNHQGTAQRLQSLGAEKEAAQQKCEAFLSGQPSGPAALHLPVVLNSVKNKYRDVQVLCSLYGEKAKAALGLERQIRDADKVIRGFESALAQEAPIPAGPGALQERVSELKRRRRELLEQQACVLGLHRQLKAVEHMCSALQNNFCEFCKDLPHQQRQVRALTDRYHAVGDQLDLREKMMQDAGLTYQQFKNCTDNLNAWLERLPHNKVRPSDGPSQIAYKLQAQKRLLQEIQGRKQDRATASRLSQHLQVALQDYELQADTYRGSLEPTQVGSAPKRPRVAPLQDSIQAQEKNLTKAYTEVAAAHQQQLHQLEFARKILEKKELNEDIQVTPNAQQGSESPARGGRKSEALRSQLEEERKRVAQVQRELEEQRSQLLQLKTQRPVEKLEEKEVVEFYRDPQLESNLSRVKSQVEDEGKKQAGLQADLEAVAQKVMQLESQRKATEPHLLTKEVTQIERDPGLDSQAAQLKSELQLLQEENTAVLAQLEALKAELLALEQKEVNVKETVVVKEVVKVEKDLEMLQAAQALRLKIQEDVAQRKGAEDAVAKLQARVVELEAAIRTVEPKVIVKEVKKVEQDPRLLQEASRLRSLLEVQRSENEVLARELKELHSKHSAAEKQKPRVDLQERVQETFRVDPETEREIAQLRAELQETGRKRNGTEQEVERLLSELVVLRAQKPTVEYKEVTQELVRHEKNPELLREIDRLKAQLNELVNGSGRAQEQLIRLQGERDEWRRERSKVETKTVNKEVVRREKDPVLEQEAQRLRQEVREATQKRRAAEDAVHQLQNKYLLLERRRPEERVVVQEVVEHSRLSQSLDEEAGRRRQLEREVQQLQAAVQEDEGRLSFREDRSKKLAVERELRQLTLKLQELEKRPPAVQERIIMEEVVQLEKDPDLEKSTAALRQDLAQEKTQATEVHRECKNLQVQIDVLQKTKLQEKTIYKEVIRVEKDPMLEGERARVWEALNRERAARESREEEVRRLRERVERAEALGRTWAREEAELQKTRDRASQECRQLQQELRELERQKQQRVLHLQEESKLLSQKTESERQRAAQRGQELSQLESAILREKDRIYEKERTLRDLHTQVSREELNQETQTRETNISTKISILEPETGKDMSPYEAYKRGVIDRSQYLQLQDLECDWEEVTTSGPHGEESVLLDRKSGKQYSIEAALRSRRISKEEYHLYKDGQLPISEFALLVAGETKPCPSLSIGAIISKSPLASPASQSTSLFSPSFSLGLSEDSFPIAGVYDTTTDNKCTIKTAVAKNMLDPITGQKLLEAQAATGGIVDLLSRERYSVHKAVERGLIESGSTQRLLNAQKAFTGIEDPVTKKRLSVGEAVQKGWMPQESVLPHLRVQHLTGGLIDPKKTGRIPVAQAVLSGMISEELAQLLQDEASYEKDLTDPISKERLSYREAMGRCRKDPLSGLLLLPASLEGYRCYRSASPTVPRSLR</sequence>
<evidence type="ECO:0000256" key="2">
    <source>
        <dbReference type="ARBA" id="ARBA00004568"/>
    </source>
</evidence>
<dbReference type="OrthoDB" id="9945740at2759"/>
<dbReference type="GO" id="GO:0005829">
    <property type="term" value="C:cytosol"/>
    <property type="evidence" value="ECO:0007669"/>
    <property type="project" value="Ensembl"/>
</dbReference>
<dbReference type="Ensembl" id="ENSBTAT00000013898.5">
    <property type="protein sequence ID" value="ENSBTAP00000013898.4"/>
    <property type="gene ID" value="ENSBTAG00000010517.5"/>
</dbReference>
<dbReference type="PANTHER" id="PTHR23169:SF7">
    <property type="entry name" value="ENVOPLAKIN"/>
    <property type="match status" value="1"/>
</dbReference>
<reference evidence="23" key="2">
    <citation type="submission" date="2025-08" db="UniProtKB">
        <authorList>
            <consortium name="Ensembl"/>
        </authorList>
    </citation>
    <scope>IDENTIFICATION</scope>
    <source>
        <strain evidence="23">Hereford</strain>
    </source>
</reference>
<protein>
    <recommendedName>
        <fullName evidence="15">Envoplakin</fullName>
    </recommendedName>
    <alternativeName>
        <fullName evidence="16">210 kDa cornified envelope precursor protein</fullName>
    </alternativeName>
    <alternativeName>
        <fullName evidence="17">p210</fullName>
    </alternativeName>
</protein>
<keyword evidence="7" id="KW-0677">Repeat</keyword>
<reference evidence="23" key="3">
    <citation type="submission" date="2025-09" db="UniProtKB">
        <authorList>
            <consortium name="Ensembl"/>
        </authorList>
    </citation>
    <scope>IDENTIFICATION</scope>
    <source>
        <strain evidence="23">Hereford</strain>
    </source>
</reference>
<dbReference type="FunFam" id="3.30.160.780:FF:000002">
    <property type="entry name" value="Envoplakin b"/>
    <property type="match status" value="1"/>
</dbReference>
<dbReference type="SMART" id="SM00250">
    <property type="entry name" value="PLEC"/>
    <property type="match status" value="8"/>
</dbReference>
<name>E1B9N6_BOVIN</name>
<dbReference type="FunFam" id="1.20.58.60:FF:000142">
    <property type="entry name" value="Envoplakin like"/>
    <property type="match status" value="1"/>
</dbReference>
<feature type="domain" description="Periplakin-like plectin repeat" evidence="22">
    <location>
        <begin position="1409"/>
        <end position="1553"/>
    </location>
</feature>
<feature type="compositionally biased region" description="Low complexity" evidence="19">
    <location>
        <begin position="1"/>
        <end position="27"/>
    </location>
</feature>
<dbReference type="GO" id="GO:0002786">
    <property type="term" value="P:regulation of antibacterial peptide production"/>
    <property type="evidence" value="ECO:0007669"/>
    <property type="project" value="Ensembl"/>
</dbReference>
<evidence type="ECO:0000256" key="19">
    <source>
        <dbReference type="SAM" id="MobiDB-lite"/>
    </source>
</evidence>
<dbReference type="PANTHER" id="PTHR23169">
    <property type="entry name" value="ENVOPLAKIN"/>
    <property type="match status" value="1"/>
</dbReference>
<evidence type="ECO:0000256" key="18">
    <source>
        <dbReference type="SAM" id="Coils"/>
    </source>
</evidence>
<feature type="coiled-coil region" evidence="18">
    <location>
        <begin position="1153"/>
        <end position="1180"/>
    </location>
</feature>
<feature type="compositionally biased region" description="Polar residues" evidence="19">
    <location>
        <begin position="888"/>
        <end position="899"/>
    </location>
</feature>
<evidence type="ECO:0000256" key="10">
    <source>
        <dbReference type="ARBA" id="ARBA00023212"/>
    </source>
</evidence>
<reference evidence="23" key="1">
    <citation type="submission" date="2018-03" db="EMBL/GenBank/DDBJ databases">
        <title>ARS-UCD1.2.</title>
        <authorList>
            <person name="Rosen B.D."/>
            <person name="Bickhart D.M."/>
            <person name="Koren S."/>
            <person name="Schnabel R.D."/>
            <person name="Hall R."/>
            <person name="Zimin A."/>
            <person name="Dreischer C."/>
            <person name="Schultheiss S."/>
            <person name="Schroeder S.G."/>
            <person name="Elsik C.G."/>
            <person name="Couldrey C."/>
            <person name="Liu G.E."/>
            <person name="Van Tassell C.P."/>
            <person name="Phillippy A.M."/>
            <person name="Smith T.P.L."/>
            <person name="Medrano J.F."/>
        </authorList>
    </citation>
    <scope>NUCLEOTIDE SEQUENCE [LARGE SCALE GENOMIC DNA]</scope>
    <source>
        <strain evidence="23">Hereford</strain>
    </source>
</reference>
<dbReference type="FunCoup" id="E1B9N6">
    <property type="interactions" value="96"/>
</dbReference>
<dbReference type="FunFam" id="1.20.58.60:FF:000030">
    <property type="entry name" value="Short stop, isoform K"/>
    <property type="match status" value="1"/>
</dbReference>
<keyword evidence="5" id="KW-0963">Cytoplasm</keyword>
<comment type="subcellular location">
    <subcellularLocation>
        <location evidence="2">Cell junction</location>
        <location evidence="2">Desmosome</location>
    </subcellularLocation>
    <subcellularLocation>
        <location evidence="13">Cornified envelope</location>
    </subcellularLocation>
    <subcellularLocation>
        <location evidence="1">Cytoplasm</location>
        <location evidence="1">Cytoskeleton</location>
    </subcellularLocation>
</comment>
<dbReference type="PaxDb" id="9913-ENSBTAP00000013898"/>
<keyword evidence="9 18" id="KW-0175">Coiled coil</keyword>
<comment type="subunit">
    <text evidence="14">May form a homodimer or a heterodimer with PPL.</text>
</comment>
<feature type="region of interest" description="Disordered" evidence="19">
    <location>
        <begin position="491"/>
        <end position="518"/>
    </location>
</feature>
<feature type="coiled-coil region" evidence="18">
    <location>
        <begin position="1026"/>
        <end position="1067"/>
    </location>
</feature>
<evidence type="ECO:0000256" key="5">
    <source>
        <dbReference type="ARBA" id="ARBA00022490"/>
    </source>
</evidence>
<dbReference type="HOGENOM" id="CLU_001780_0_0_1"/>
<dbReference type="InterPro" id="IPR043197">
    <property type="entry name" value="Plakin"/>
</dbReference>
<dbReference type="Pfam" id="PF17902">
    <property type="entry name" value="SH3_10"/>
    <property type="match status" value="1"/>
</dbReference>
<dbReference type="GO" id="GO:0005198">
    <property type="term" value="F:structural molecule activity"/>
    <property type="evidence" value="ECO:0000318"/>
    <property type="project" value="GO_Central"/>
</dbReference>